<name>A0ABW8GFQ5_9GAMM</name>
<dbReference type="Proteomes" id="UP001617689">
    <property type="component" value="Unassembled WGS sequence"/>
</dbReference>
<sequence length="57" mass="6161">MSDKDVAKASAVLGARHWWPGLRARTPKVSRSDAISRGKAWGHGAAAIELPRVGRVR</sequence>
<gene>
    <name evidence="1" type="ORF">ACIPUP_20650</name>
</gene>
<protein>
    <submittedName>
        <fullName evidence="1">Uncharacterized protein</fullName>
    </submittedName>
</protein>
<reference evidence="1 2" key="1">
    <citation type="submission" date="2024-10" db="EMBL/GenBank/DDBJ databases">
        <authorList>
            <person name="Lu C.-H."/>
        </authorList>
    </citation>
    <scope>NUCLEOTIDE SEQUENCE [LARGE SCALE GENOMIC DNA]</scope>
    <source>
        <strain evidence="1 2">22ZTDG03-2</strain>
    </source>
</reference>
<keyword evidence="2" id="KW-1185">Reference proteome</keyword>
<organism evidence="1 2">
    <name type="scientific">Pectobacterium actinidiae</name>
    <dbReference type="NCBI Taxonomy" id="1507808"/>
    <lineage>
        <taxon>Bacteria</taxon>
        <taxon>Pseudomonadati</taxon>
        <taxon>Pseudomonadota</taxon>
        <taxon>Gammaproteobacteria</taxon>
        <taxon>Enterobacterales</taxon>
        <taxon>Pectobacteriaceae</taxon>
        <taxon>Pectobacterium</taxon>
    </lineage>
</organism>
<evidence type="ECO:0000313" key="2">
    <source>
        <dbReference type="Proteomes" id="UP001617689"/>
    </source>
</evidence>
<dbReference type="EMBL" id="JBIXLL010000015">
    <property type="protein sequence ID" value="MFJ5431548.1"/>
    <property type="molecule type" value="Genomic_DNA"/>
</dbReference>
<proteinExistence type="predicted"/>
<accession>A0ABW8GFQ5</accession>
<comment type="caution">
    <text evidence="1">The sequence shown here is derived from an EMBL/GenBank/DDBJ whole genome shotgun (WGS) entry which is preliminary data.</text>
</comment>
<evidence type="ECO:0000313" key="1">
    <source>
        <dbReference type="EMBL" id="MFJ5431548.1"/>
    </source>
</evidence>
<dbReference type="RefSeq" id="WP_167371719.1">
    <property type="nucleotide sequence ID" value="NZ_JAXHOY010000005.1"/>
</dbReference>